<keyword evidence="6 9" id="KW-1133">Transmembrane helix</keyword>
<dbReference type="InterPro" id="IPR003599">
    <property type="entry name" value="Ig_sub"/>
</dbReference>
<feature type="domain" description="Ig-like" evidence="11">
    <location>
        <begin position="266"/>
        <end position="370"/>
    </location>
</feature>
<dbReference type="InterPro" id="IPR003591">
    <property type="entry name" value="Leu-rich_rpt_typical-subtyp"/>
</dbReference>
<dbReference type="Proteomes" id="UP000324629">
    <property type="component" value="Unassembled WGS sequence"/>
</dbReference>
<evidence type="ECO:0000256" key="8">
    <source>
        <dbReference type="ARBA" id="ARBA00023157"/>
    </source>
</evidence>
<accession>A0A5J4N6C8</accession>
<dbReference type="InterPro" id="IPR001611">
    <property type="entry name" value="Leu-rich_rpt"/>
</dbReference>
<name>A0A5J4N6C8_9TREM</name>
<evidence type="ECO:0000313" key="12">
    <source>
        <dbReference type="EMBL" id="KAA3670988.1"/>
    </source>
</evidence>
<evidence type="ECO:0000256" key="1">
    <source>
        <dbReference type="ARBA" id="ARBA00004167"/>
    </source>
</evidence>
<evidence type="ECO:0000256" key="2">
    <source>
        <dbReference type="ARBA" id="ARBA00022614"/>
    </source>
</evidence>
<evidence type="ECO:0000256" key="3">
    <source>
        <dbReference type="ARBA" id="ARBA00022692"/>
    </source>
</evidence>
<keyword evidence="4 10" id="KW-0732">Signal</keyword>
<comment type="caution">
    <text evidence="12">The sequence shown here is derived from an EMBL/GenBank/DDBJ whole genome shotgun (WGS) entry which is preliminary data.</text>
</comment>
<evidence type="ECO:0000256" key="10">
    <source>
        <dbReference type="SAM" id="SignalP"/>
    </source>
</evidence>
<dbReference type="SMART" id="SM00369">
    <property type="entry name" value="LRR_TYP"/>
    <property type="match status" value="4"/>
</dbReference>
<comment type="subcellular location">
    <subcellularLocation>
        <location evidence="1">Membrane</location>
        <topology evidence="1">Single-pass membrane protein</topology>
    </subcellularLocation>
</comment>
<evidence type="ECO:0000256" key="5">
    <source>
        <dbReference type="ARBA" id="ARBA00022737"/>
    </source>
</evidence>
<keyword evidence="13" id="KW-1185">Reference proteome</keyword>
<dbReference type="Gene3D" id="3.80.10.10">
    <property type="entry name" value="Ribonuclease Inhibitor"/>
    <property type="match status" value="2"/>
</dbReference>
<evidence type="ECO:0000256" key="4">
    <source>
        <dbReference type="ARBA" id="ARBA00022729"/>
    </source>
</evidence>
<dbReference type="PROSITE" id="PS50835">
    <property type="entry name" value="IG_LIKE"/>
    <property type="match status" value="1"/>
</dbReference>
<dbReference type="Gene3D" id="2.60.40.10">
    <property type="entry name" value="Immunoglobulins"/>
    <property type="match status" value="1"/>
</dbReference>
<dbReference type="Pfam" id="PF07679">
    <property type="entry name" value="I-set"/>
    <property type="match status" value="1"/>
</dbReference>
<dbReference type="PANTHER" id="PTHR24369:SF210">
    <property type="entry name" value="CHAOPTIN-RELATED"/>
    <property type="match status" value="1"/>
</dbReference>
<protein>
    <recommendedName>
        <fullName evidence="11">Ig-like domain-containing protein</fullName>
    </recommendedName>
</protein>
<keyword evidence="5" id="KW-0677">Repeat</keyword>
<dbReference type="InterPro" id="IPR050541">
    <property type="entry name" value="LRR_TM_domain-containing"/>
</dbReference>
<dbReference type="InterPro" id="IPR013783">
    <property type="entry name" value="Ig-like_fold"/>
</dbReference>
<gene>
    <name evidence="12" type="ORF">DEA37_0004222</name>
</gene>
<dbReference type="InterPro" id="IPR013098">
    <property type="entry name" value="Ig_I-set"/>
</dbReference>
<dbReference type="Pfam" id="PF13855">
    <property type="entry name" value="LRR_8"/>
    <property type="match status" value="2"/>
</dbReference>
<reference evidence="12 13" key="1">
    <citation type="journal article" date="2019" name="Gigascience">
        <title>Whole-genome sequence of the oriental lung fluke Paragonimus westermani.</title>
        <authorList>
            <person name="Oey H."/>
            <person name="Zakrzewski M."/>
            <person name="Narain K."/>
            <person name="Devi K.R."/>
            <person name="Agatsuma T."/>
            <person name="Nawaratna S."/>
            <person name="Gobert G.N."/>
            <person name="Jones M.K."/>
            <person name="Ragan M.A."/>
            <person name="McManus D.P."/>
            <person name="Krause L."/>
        </authorList>
    </citation>
    <scope>NUCLEOTIDE SEQUENCE [LARGE SCALE GENOMIC DNA]</scope>
    <source>
        <strain evidence="12 13">IND2009</strain>
    </source>
</reference>
<dbReference type="InterPro" id="IPR032675">
    <property type="entry name" value="LRR_dom_sf"/>
</dbReference>
<evidence type="ECO:0000256" key="7">
    <source>
        <dbReference type="ARBA" id="ARBA00023136"/>
    </source>
</evidence>
<dbReference type="SUPFAM" id="SSF48726">
    <property type="entry name" value="Immunoglobulin"/>
    <property type="match status" value="1"/>
</dbReference>
<dbReference type="InterPro" id="IPR000483">
    <property type="entry name" value="Cys-rich_flank_reg_C"/>
</dbReference>
<feature type="signal peptide" evidence="10">
    <location>
        <begin position="1"/>
        <end position="19"/>
    </location>
</feature>
<dbReference type="SUPFAM" id="SSF52058">
    <property type="entry name" value="L domain-like"/>
    <property type="match status" value="1"/>
</dbReference>
<dbReference type="SMART" id="SM00082">
    <property type="entry name" value="LRRCT"/>
    <property type="match status" value="1"/>
</dbReference>
<dbReference type="SMART" id="SM00409">
    <property type="entry name" value="IG"/>
    <property type="match status" value="1"/>
</dbReference>
<sequence>MQIKWSIILFADLLIRVRTVCSPQLDMLVFRCNHARLLDVPSIIRQETLDLDLSHNLIEVLHEDSFNRLHNLRSLILHHNRIYKITDRAFLRLANSLKSLDLRYNQIMSNRISPFPVAALAPLVHLTYLDLSGNPIEVLPTGFLRYVGGNLTRFELSASSVKLHIQPGAFRGLSSLHYLNLAHNTLSDFKQEVFEGLRPEQFSRLILQGVQWNCDCQLHWFRRWLNRVPRKALFGDSHPGGECIAPKEFKNTALFYLNLTDLQCAPKLIGTVPPSGELDTSDPIKVVGFQGYNLSLACTFLSEPKMQVHWYQNGVLIQPHWIRFKQVTNSGTKFTTTLYFMQLRHESDSGTYRCQTVNQKGIAAATFFLTVQPIKMNDITAIRPDHEMKLRSIGRSEDIRKYLLIIGLVVAANVTFIIVGTITYFFCVRHRKRRSSERRKFTNKCDRQVTCPRDIKFDQPHANPFMLADLHSIGQSGSFIPHSVYRTGLMSNWGTQLVNKPTVKPDNVELNAAVRDQPPLAQTNYCHTDLMLGTEDTSVCLGVHSPFKMNSDTDHSALTVGKEVNTELHENVNMSFSCKIPSNQRQYYKLTVNKDNRQSPELVYVSNTYRGYSPTFSKPSNLTQAVQVHSHLRNELDHLNDCVIHEGVEESRALSFDRIPTDLDPTCPVHGLTSWNSSDLSQPSQICKMHSTLSNIDPTLCPVHGMRTSTRILVDEDSAMNVCNPCRQYDHPVDHIGQLRLRPLGESNPNLASLRSELGVDKLINIRFPGEASGRRSTLPR</sequence>
<keyword evidence="2" id="KW-0433">Leucine-rich repeat</keyword>
<organism evidence="12 13">
    <name type="scientific">Paragonimus westermani</name>
    <dbReference type="NCBI Taxonomy" id="34504"/>
    <lineage>
        <taxon>Eukaryota</taxon>
        <taxon>Metazoa</taxon>
        <taxon>Spiralia</taxon>
        <taxon>Lophotrochozoa</taxon>
        <taxon>Platyhelminthes</taxon>
        <taxon>Trematoda</taxon>
        <taxon>Digenea</taxon>
        <taxon>Plagiorchiida</taxon>
        <taxon>Troglotremata</taxon>
        <taxon>Troglotrematidae</taxon>
        <taxon>Paragonimus</taxon>
    </lineage>
</organism>
<keyword evidence="3 9" id="KW-0812">Transmembrane</keyword>
<feature type="chain" id="PRO_5023927523" description="Ig-like domain-containing protein" evidence="10">
    <location>
        <begin position="20"/>
        <end position="781"/>
    </location>
</feature>
<evidence type="ECO:0000259" key="11">
    <source>
        <dbReference type="PROSITE" id="PS50835"/>
    </source>
</evidence>
<dbReference type="PROSITE" id="PS51450">
    <property type="entry name" value="LRR"/>
    <property type="match status" value="2"/>
</dbReference>
<dbReference type="InterPro" id="IPR007110">
    <property type="entry name" value="Ig-like_dom"/>
</dbReference>
<proteinExistence type="predicted"/>
<evidence type="ECO:0000256" key="6">
    <source>
        <dbReference type="ARBA" id="ARBA00022989"/>
    </source>
</evidence>
<dbReference type="GO" id="GO:0005886">
    <property type="term" value="C:plasma membrane"/>
    <property type="evidence" value="ECO:0007669"/>
    <property type="project" value="TreeGrafter"/>
</dbReference>
<keyword evidence="8" id="KW-1015">Disulfide bond</keyword>
<keyword evidence="7 9" id="KW-0472">Membrane</keyword>
<dbReference type="EMBL" id="QNGE01007572">
    <property type="protein sequence ID" value="KAA3670988.1"/>
    <property type="molecule type" value="Genomic_DNA"/>
</dbReference>
<evidence type="ECO:0000256" key="9">
    <source>
        <dbReference type="SAM" id="Phobius"/>
    </source>
</evidence>
<dbReference type="InterPro" id="IPR036179">
    <property type="entry name" value="Ig-like_dom_sf"/>
</dbReference>
<feature type="transmembrane region" description="Helical" evidence="9">
    <location>
        <begin position="402"/>
        <end position="428"/>
    </location>
</feature>
<dbReference type="PANTHER" id="PTHR24369">
    <property type="entry name" value="ANTIGEN BSP, PUTATIVE-RELATED"/>
    <property type="match status" value="1"/>
</dbReference>
<dbReference type="AlphaFoldDB" id="A0A5J4N6C8"/>
<evidence type="ECO:0000313" key="13">
    <source>
        <dbReference type="Proteomes" id="UP000324629"/>
    </source>
</evidence>